<protein>
    <submittedName>
        <fullName evidence="1">Uncharacterized protein</fullName>
    </submittedName>
</protein>
<dbReference type="Proteomes" id="UP000031631">
    <property type="component" value="Chromosome"/>
</dbReference>
<dbReference type="KEGG" id="tbn:TBH_C2825"/>
<dbReference type="EMBL" id="AP012273">
    <property type="protein sequence ID" value="BAO45726.1"/>
    <property type="molecule type" value="Genomic_DNA"/>
</dbReference>
<name>A0A7U6JIX5_9GAMM</name>
<evidence type="ECO:0000313" key="2">
    <source>
        <dbReference type="Proteomes" id="UP000031631"/>
    </source>
</evidence>
<organism evidence="1 2">
    <name type="scientific">Thiolapillus brandeum</name>
    <dbReference type="NCBI Taxonomy" id="1076588"/>
    <lineage>
        <taxon>Bacteria</taxon>
        <taxon>Pseudomonadati</taxon>
        <taxon>Pseudomonadota</taxon>
        <taxon>Gammaproteobacteria</taxon>
        <taxon>Chromatiales</taxon>
        <taxon>Sedimenticolaceae</taxon>
        <taxon>Thiolapillus</taxon>
    </lineage>
</organism>
<gene>
    <name evidence="1" type="ORF">TBH_C2825</name>
</gene>
<keyword evidence="2" id="KW-1185">Reference proteome</keyword>
<accession>A0A7U6JIX5</accession>
<reference evidence="1 2" key="1">
    <citation type="journal article" date="2014" name="PLoS ONE">
        <title>Physiological and genomic features of a novel sulfur-oxidizing gammaproteobacterium belonging to a previously uncultivated symbiotic lineage isolated from a hydrothermal vent.</title>
        <authorList>
            <person name="Nunoura T."/>
            <person name="Takaki Y."/>
            <person name="Kazama H."/>
            <person name="Kakuta J."/>
            <person name="Shimamura S."/>
            <person name="Makita H."/>
            <person name="Hirai M."/>
            <person name="Miyazaki M."/>
            <person name="Takai K."/>
        </authorList>
    </citation>
    <scope>NUCLEOTIDE SEQUENCE [LARGE SCALE GENOMIC DNA]</scope>
    <source>
        <strain evidence="1 2">Hiromi1</strain>
    </source>
</reference>
<proteinExistence type="predicted"/>
<dbReference type="AlphaFoldDB" id="A0A7U6JIX5"/>
<evidence type="ECO:0000313" key="1">
    <source>
        <dbReference type="EMBL" id="BAO45726.1"/>
    </source>
</evidence>
<sequence>MPLQGPGWQFQTTCYLREVMIMPTNKYVFHCHFNDEAAAFAFHQALLPLQEGDYRQTVRNIRKRGKYHAREQGENRLKVQDLETWSLEKSKFNEIDVTLEMNRTDSGSIPEALLIAFYYAGAEILHIESIERAGKTVKTVEYWYERGIKTDPENTGAVLARLEDEEADDKYQDVDSEFLEQLIQAGLDEQDIDEIIEDME</sequence>